<dbReference type="GO" id="GO:0005975">
    <property type="term" value="P:carbohydrate metabolic process"/>
    <property type="evidence" value="ECO:0007669"/>
    <property type="project" value="InterPro"/>
</dbReference>
<dbReference type="AlphaFoldDB" id="A0A410QD17"/>
<dbReference type="Pfam" id="PF00834">
    <property type="entry name" value="Ribul_P_3_epim"/>
    <property type="match status" value="1"/>
</dbReference>
<evidence type="ECO:0000256" key="3">
    <source>
        <dbReference type="ARBA" id="ARBA00001954"/>
    </source>
</evidence>
<dbReference type="GO" id="GO:0006163">
    <property type="term" value="P:purine nucleotide metabolic process"/>
    <property type="evidence" value="ECO:0007669"/>
    <property type="project" value="UniProtKB-ARBA"/>
</dbReference>
<protein>
    <submittedName>
        <fullName evidence="11">Ribulose-phosphate 3-epimerase</fullName>
    </submittedName>
</protein>
<dbReference type="GO" id="GO:0046872">
    <property type="term" value="F:metal ion binding"/>
    <property type="evidence" value="ECO:0007669"/>
    <property type="project" value="UniProtKB-KW"/>
</dbReference>
<dbReference type="Proteomes" id="UP000287969">
    <property type="component" value="Chromosome"/>
</dbReference>
<comment type="cofactor">
    <cofactor evidence="1">
        <name>Mn(2+)</name>
        <dbReference type="ChEBI" id="CHEBI:29035"/>
    </cofactor>
</comment>
<evidence type="ECO:0000313" key="12">
    <source>
        <dbReference type="Proteomes" id="UP000287969"/>
    </source>
</evidence>
<gene>
    <name evidence="11" type="ORF">EQM13_10065</name>
</gene>
<evidence type="ECO:0000256" key="7">
    <source>
        <dbReference type="ARBA" id="ARBA00023004"/>
    </source>
</evidence>
<dbReference type="CDD" id="cd00429">
    <property type="entry name" value="RPE"/>
    <property type="match status" value="1"/>
</dbReference>
<dbReference type="GO" id="GO:0006091">
    <property type="term" value="P:generation of precursor metabolites and energy"/>
    <property type="evidence" value="ECO:0007669"/>
    <property type="project" value="UniProtKB-ARBA"/>
</dbReference>
<dbReference type="FunFam" id="3.20.20.70:FF:000191">
    <property type="entry name" value="ribulose-phosphate 3-epimerase isoform X2"/>
    <property type="match status" value="1"/>
</dbReference>
<reference evidence="12" key="1">
    <citation type="submission" date="2019-01" db="EMBL/GenBank/DDBJ databases">
        <title>Draft genomes of a novel of Sporanaerobacter strains.</title>
        <authorList>
            <person name="Ma S."/>
        </authorList>
    </citation>
    <scope>NUCLEOTIDE SEQUENCE [LARGE SCALE GENOMIC DNA]</scope>
    <source>
        <strain evidence="12">NJN-17</strain>
    </source>
</reference>
<evidence type="ECO:0000256" key="10">
    <source>
        <dbReference type="ARBA" id="ARBA00023277"/>
    </source>
</evidence>
<comment type="cofactor">
    <cofactor evidence="3">
        <name>Fe(2+)</name>
        <dbReference type="ChEBI" id="CHEBI:29033"/>
    </cofactor>
</comment>
<keyword evidence="12" id="KW-1185">Reference proteome</keyword>
<dbReference type="PROSITE" id="PS01085">
    <property type="entry name" value="RIBUL_P_3_EPIMER_1"/>
    <property type="match status" value="1"/>
</dbReference>
<evidence type="ECO:0000256" key="4">
    <source>
        <dbReference type="ARBA" id="ARBA00011738"/>
    </source>
</evidence>
<organism evidence="11 12">
    <name type="scientific">Acidilutibacter cellobiosedens</name>
    <dbReference type="NCBI Taxonomy" id="2507161"/>
    <lineage>
        <taxon>Bacteria</taxon>
        <taxon>Bacillati</taxon>
        <taxon>Bacillota</taxon>
        <taxon>Tissierellia</taxon>
        <taxon>Tissierellales</taxon>
        <taxon>Acidilutibacteraceae</taxon>
        <taxon>Acidilutibacter</taxon>
    </lineage>
</organism>
<dbReference type="InterPro" id="IPR011060">
    <property type="entry name" value="RibuloseP-bd_barrel"/>
</dbReference>
<dbReference type="KEGG" id="spoa:EQM13_10065"/>
<comment type="subunit">
    <text evidence="4">Homodimer.</text>
</comment>
<evidence type="ECO:0000256" key="2">
    <source>
        <dbReference type="ARBA" id="ARBA00001947"/>
    </source>
</evidence>
<evidence type="ECO:0000256" key="9">
    <source>
        <dbReference type="ARBA" id="ARBA00023235"/>
    </source>
</evidence>
<dbReference type="InterPro" id="IPR013785">
    <property type="entry name" value="Aldolase_TIM"/>
</dbReference>
<dbReference type="GO" id="GO:1901135">
    <property type="term" value="P:carbohydrate derivative metabolic process"/>
    <property type="evidence" value="ECO:0007669"/>
    <property type="project" value="UniProtKB-ARBA"/>
</dbReference>
<accession>A0A410QD17</accession>
<dbReference type="OrthoDB" id="1645589at2"/>
<dbReference type="Gene3D" id="3.20.20.70">
    <property type="entry name" value="Aldolase class I"/>
    <property type="match status" value="1"/>
</dbReference>
<keyword evidence="10" id="KW-0119">Carbohydrate metabolism</keyword>
<name>A0A410QD17_9FIRM</name>
<keyword evidence="9" id="KW-0413">Isomerase</keyword>
<dbReference type="SUPFAM" id="SSF51366">
    <property type="entry name" value="Ribulose-phoshate binding barrel"/>
    <property type="match status" value="1"/>
</dbReference>
<keyword evidence="7" id="KW-0408">Iron</keyword>
<sequence length="216" mass="24484">MLNISPSIASANQINLETIVRRLENMKIDNLHIDIEDGNFIPNITFGLRTIKNLREITDIPFSIHIMGYHPENYLHDLAEIGVDSITVNIEACNYPRKILNMIKSLNIKAGFAINPKTPIEQILYMSDDIDMVLIMTAEPDCCGQLFIREMLNKVEKLSRINHRKFKIWTDGGISKAELSDIYNVGADTAVLGREVFKNGKIEENIKSINKVLSDL</sequence>
<dbReference type="RefSeq" id="WP_128752578.1">
    <property type="nucleotide sequence ID" value="NZ_CP035282.1"/>
</dbReference>
<dbReference type="GO" id="GO:0016857">
    <property type="term" value="F:racemase and epimerase activity, acting on carbohydrates and derivatives"/>
    <property type="evidence" value="ECO:0007669"/>
    <property type="project" value="InterPro"/>
</dbReference>
<dbReference type="GO" id="GO:0046496">
    <property type="term" value="P:nicotinamide nucleotide metabolic process"/>
    <property type="evidence" value="ECO:0007669"/>
    <property type="project" value="UniProtKB-ARBA"/>
</dbReference>
<keyword evidence="6" id="KW-0862">Zinc</keyword>
<evidence type="ECO:0000313" key="11">
    <source>
        <dbReference type="EMBL" id="QAT61913.1"/>
    </source>
</evidence>
<keyword evidence="8" id="KW-0464">Manganese</keyword>
<keyword evidence="5" id="KW-0479">Metal-binding</keyword>
<dbReference type="EMBL" id="CP035282">
    <property type="protein sequence ID" value="QAT61913.1"/>
    <property type="molecule type" value="Genomic_DNA"/>
</dbReference>
<dbReference type="InterPro" id="IPR000056">
    <property type="entry name" value="Ribul_P_3_epim-like"/>
</dbReference>
<proteinExistence type="predicted"/>
<dbReference type="PANTHER" id="PTHR11749">
    <property type="entry name" value="RIBULOSE-5-PHOSPHATE-3-EPIMERASE"/>
    <property type="match status" value="1"/>
</dbReference>
<evidence type="ECO:0000256" key="1">
    <source>
        <dbReference type="ARBA" id="ARBA00001936"/>
    </source>
</evidence>
<comment type="cofactor">
    <cofactor evidence="2">
        <name>Zn(2+)</name>
        <dbReference type="ChEBI" id="CHEBI:29105"/>
    </cofactor>
</comment>
<evidence type="ECO:0000256" key="6">
    <source>
        <dbReference type="ARBA" id="ARBA00022833"/>
    </source>
</evidence>
<evidence type="ECO:0000256" key="8">
    <source>
        <dbReference type="ARBA" id="ARBA00023211"/>
    </source>
</evidence>
<evidence type="ECO:0000256" key="5">
    <source>
        <dbReference type="ARBA" id="ARBA00022723"/>
    </source>
</evidence>
<dbReference type="NCBIfam" id="NF004076">
    <property type="entry name" value="PRK05581.1-4"/>
    <property type="match status" value="1"/>
</dbReference>